<protein>
    <recommendedName>
        <fullName evidence="3">PpiC domain-containing protein</fullName>
    </recommendedName>
</protein>
<proteinExistence type="predicted"/>
<accession>A0A150XHL1</accession>
<evidence type="ECO:0000313" key="1">
    <source>
        <dbReference type="EMBL" id="KYG78220.1"/>
    </source>
</evidence>
<evidence type="ECO:0000313" key="2">
    <source>
        <dbReference type="Proteomes" id="UP000075606"/>
    </source>
</evidence>
<dbReference type="STRING" id="333140.AWW68_05485"/>
<organism evidence="1 2">
    <name type="scientific">Roseivirga spongicola</name>
    <dbReference type="NCBI Taxonomy" id="333140"/>
    <lineage>
        <taxon>Bacteria</taxon>
        <taxon>Pseudomonadati</taxon>
        <taxon>Bacteroidota</taxon>
        <taxon>Cytophagia</taxon>
        <taxon>Cytophagales</taxon>
        <taxon>Roseivirgaceae</taxon>
        <taxon>Roseivirga</taxon>
    </lineage>
</organism>
<comment type="caution">
    <text evidence="1">The sequence shown here is derived from an EMBL/GenBank/DDBJ whole genome shotgun (WGS) entry which is preliminary data.</text>
</comment>
<dbReference type="Proteomes" id="UP000075606">
    <property type="component" value="Unassembled WGS sequence"/>
</dbReference>
<keyword evidence="2" id="KW-1185">Reference proteome</keyword>
<gene>
    <name evidence="1" type="ORF">AWW68_05485</name>
</gene>
<name>A0A150XHL1_9BACT</name>
<evidence type="ECO:0008006" key="3">
    <source>
        <dbReference type="Google" id="ProtNLM"/>
    </source>
</evidence>
<sequence>MSDSNQSTGNSETLVASVGNSYLFEADVANLIEPGMSAEDSTSITTQYVRNWIKKELLVKEATSNVRIDQSEIERKVADYRYTLLSYEYQKLRIQQLLDTAVTEEEIFEYYSNNQDNFALRQNIFRGRFLKVNQQAPKKTDIRRWIKSSRPQDLNALKDYAFQFANNYSLEDSTWIKFDDITKNSPFSTITNKIQFLKTTRYTEETDSLYLYLLKIDDYKISEEISPLEFVREDIRNIILNKRKVELAKSLENEVFQNAKENEDYKIYR</sequence>
<reference evidence="1 2" key="1">
    <citation type="submission" date="2016-01" db="EMBL/GenBank/DDBJ databases">
        <title>Genome sequencing of Roseivirga spongicola UST030701-084.</title>
        <authorList>
            <person name="Selvaratnam C."/>
            <person name="Thevarajoo S."/>
            <person name="Goh K.M."/>
            <person name="Ee R."/>
            <person name="Chan K.-G."/>
            <person name="Chong C.S."/>
        </authorList>
    </citation>
    <scope>NUCLEOTIDE SEQUENCE [LARGE SCALE GENOMIC DNA]</scope>
    <source>
        <strain evidence="1 2">UST030701-084</strain>
    </source>
</reference>
<dbReference type="EMBL" id="LRPC01000001">
    <property type="protein sequence ID" value="KYG78220.1"/>
    <property type="molecule type" value="Genomic_DNA"/>
</dbReference>
<dbReference type="AlphaFoldDB" id="A0A150XHL1"/>
<dbReference type="RefSeq" id="WP_068217520.1">
    <property type="nucleotide sequence ID" value="NZ_LRPC01000001.1"/>
</dbReference>
<dbReference type="OrthoDB" id="9785180at2"/>